<dbReference type="PANTHER" id="PTHR38111:SF5">
    <property type="entry name" value="TRANSCRIPTION FACTOR DOMAIN-CONTAINING PROTEIN"/>
    <property type="match status" value="1"/>
</dbReference>
<dbReference type="GO" id="GO:0008270">
    <property type="term" value="F:zinc ion binding"/>
    <property type="evidence" value="ECO:0007669"/>
    <property type="project" value="InterPro"/>
</dbReference>
<protein>
    <recommendedName>
        <fullName evidence="2">Zn(2)-C6 fungal-type domain-containing protein</fullName>
    </recommendedName>
</protein>
<dbReference type="InterPro" id="IPR001138">
    <property type="entry name" value="Zn2Cys6_DnaBD"/>
</dbReference>
<dbReference type="PROSITE" id="PS50048">
    <property type="entry name" value="ZN2_CY6_FUNGAL_2"/>
    <property type="match status" value="1"/>
</dbReference>
<evidence type="ECO:0000259" key="2">
    <source>
        <dbReference type="PROSITE" id="PS50048"/>
    </source>
</evidence>
<dbReference type="Proteomes" id="UP000799772">
    <property type="component" value="Unassembled WGS sequence"/>
</dbReference>
<dbReference type="PANTHER" id="PTHR38111">
    <property type="entry name" value="ZN(2)-C6 FUNGAL-TYPE DOMAIN-CONTAINING PROTEIN-RELATED"/>
    <property type="match status" value="1"/>
</dbReference>
<dbReference type="InterPro" id="IPR053178">
    <property type="entry name" value="Osmoadaptation_assoc"/>
</dbReference>
<gene>
    <name evidence="3" type="ORF">NA57DRAFT_71101</name>
</gene>
<evidence type="ECO:0000313" key="4">
    <source>
        <dbReference type="Proteomes" id="UP000799772"/>
    </source>
</evidence>
<feature type="domain" description="Zn(2)-C6 fungal-type" evidence="2">
    <location>
        <begin position="8"/>
        <end position="36"/>
    </location>
</feature>
<dbReference type="Pfam" id="PF00172">
    <property type="entry name" value="Zn_clus"/>
    <property type="match status" value="1"/>
</dbReference>
<dbReference type="Pfam" id="PF11951">
    <property type="entry name" value="Fungal_trans_2"/>
    <property type="match status" value="1"/>
</dbReference>
<accession>A0A9P4INS8</accession>
<dbReference type="EMBL" id="ML978121">
    <property type="protein sequence ID" value="KAF2104900.1"/>
    <property type="molecule type" value="Genomic_DNA"/>
</dbReference>
<evidence type="ECO:0000256" key="1">
    <source>
        <dbReference type="ARBA" id="ARBA00023242"/>
    </source>
</evidence>
<organism evidence="3 4">
    <name type="scientific">Rhizodiscina lignyota</name>
    <dbReference type="NCBI Taxonomy" id="1504668"/>
    <lineage>
        <taxon>Eukaryota</taxon>
        <taxon>Fungi</taxon>
        <taxon>Dikarya</taxon>
        <taxon>Ascomycota</taxon>
        <taxon>Pezizomycotina</taxon>
        <taxon>Dothideomycetes</taxon>
        <taxon>Pleosporomycetidae</taxon>
        <taxon>Aulographales</taxon>
        <taxon>Rhizodiscinaceae</taxon>
        <taxon>Rhizodiscina</taxon>
    </lineage>
</organism>
<evidence type="ECO:0000313" key="3">
    <source>
        <dbReference type="EMBL" id="KAF2104900.1"/>
    </source>
</evidence>
<dbReference type="OrthoDB" id="4314040at2759"/>
<name>A0A9P4INS8_9PEZI</name>
<dbReference type="Gene3D" id="4.10.240.10">
    <property type="entry name" value="Zn(2)-C6 fungal-type DNA-binding domain"/>
    <property type="match status" value="1"/>
</dbReference>
<reference evidence="3" key="1">
    <citation type="journal article" date="2020" name="Stud. Mycol.">
        <title>101 Dothideomycetes genomes: a test case for predicting lifestyles and emergence of pathogens.</title>
        <authorList>
            <person name="Haridas S."/>
            <person name="Albert R."/>
            <person name="Binder M."/>
            <person name="Bloem J."/>
            <person name="Labutti K."/>
            <person name="Salamov A."/>
            <person name="Andreopoulos B."/>
            <person name="Baker S."/>
            <person name="Barry K."/>
            <person name="Bills G."/>
            <person name="Bluhm B."/>
            <person name="Cannon C."/>
            <person name="Castanera R."/>
            <person name="Culley D."/>
            <person name="Daum C."/>
            <person name="Ezra D."/>
            <person name="Gonzalez J."/>
            <person name="Henrissat B."/>
            <person name="Kuo A."/>
            <person name="Liang C."/>
            <person name="Lipzen A."/>
            <person name="Lutzoni F."/>
            <person name="Magnuson J."/>
            <person name="Mondo S."/>
            <person name="Nolan M."/>
            <person name="Ohm R."/>
            <person name="Pangilinan J."/>
            <person name="Park H.-J."/>
            <person name="Ramirez L."/>
            <person name="Alfaro M."/>
            <person name="Sun H."/>
            <person name="Tritt A."/>
            <person name="Yoshinaga Y."/>
            <person name="Zwiers L.-H."/>
            <person name="Turgeon B."/>
            <person name="Goodwin S."/>
            <person name="Spatafora J."/>
            <person name="Crous P."/>
            <person name="Grigoriev I."/>
        </authorList>
    </citation>
    <scope>NUCLEOTIDE SEQUENCE</scope>
    <source>
        <strain evidence="3">CBS 133067</strain>
    </source>
</reference>
<sequence length="453" mass="50586">MVGAKSLGCATCKKRKIKCDERFPICLNCERGNRDCPGPKSRFVQFVKPGAEMHMVQTQFVEFPSSSSSELLQLELVERMRNVTQEGYKLTQFGALFTYLPARIGINAALDAAVRALLESHRLMLLHKTAYQTKDVRHYAQALTYIRNDLDELRSKTPSETVCAALILALYELFNEDVRKKAWVAHAGGVSALIKSWGPDHIATEFDLSIFASHYGSIIITSILREEDCFLLSPEWEPLRDKCLRYTTNIEPYSFRLLTALASLPSLVRDVRVLSTEGHGFTSDQRRILSLKARLFKAEIAQQCHELLVDANALLTLNKLMNAGESPTDIAAATHKDQKYAFRFHLSWAAIIIANTLLTRLGAGDSAVSNETQEAARNISNSTRYLRAFKPFGVLWTTLTVAVAYGVSPPEQQSWLVGEIQGLFDQLPIRLGAMSMKYAFESVTGGPVKLYPS</sequence>
<proteinExistence type="predicted"/>
<dbReference type="SUPFAM" id="SSF57701">
    <property type="entry name" value="Zn2/Cys6 DNA-binding domain"/>
    <property type="match status" value="1"/>
</dbReference>
<dbReference type="InterPro" id="IPR036864">
    <property type="entry name" value="Zn2-C6_fun-type_DNA-bd_sf"/>
</dbReference>
<dbReference type="AlphaFoldDB" id="A0A9P4INS8"/>
<comment type="caution">
    <text evidence="3">The sequence shown here is derived from an EMBL/GenBank/DDBJ whole genome shotgun (WGS) entry which is preliminary data.</text>
</comment>
<dbReference type="GO" id="GO:0000981">
    <property type="term" value="F:DNA-binding transcription factor activity, RNA polymerase II-specific"/>
    <property type="evidence" value="ECO:0007669"/>
    <property type="project" value="InterPro"/>
</dbReference>
<dbReference type="CDD" id="cd00067">
    <property type="entry name" value="GAL4"/>
    <property type="match status" value="1"/>
</dbReference>
<keyword evidence="4" id="KW-1185">Reference proteome</keyword>
<dbReference type="SMART" id="SM00066">
    <property type="entry name" value="GAL4"/>
    <property type="match status" value="1"/>
</dbReference>
<keyword evidence="1" id="KW-0539">Nucleus</keyword>
<dbReference type="PROSITE" id="PS00463">
    <property type="entry name" value="ZN2_CY6_FUNGAL_1"/>
    <property type="match status" value="1"/>
</dbReference>
<dbReference type="InterPro" id="IPR021858">
    <property type="entry name" value="Fun_TF"/>
</dbReference>